<protein>
    <submittedName>
        <fullName evidence="5">Ribosomal RNA large subunit methyltransferase L</fullName>
        <ecNumber evidence="5">2.1.1.173</ecNumber>
    </submittedName>
</protein>
<dbReference type="SUPFAM" id="SSF53335">
    <property type="entry name" value="S-adenosyl-L-methionine-dependent methyltransferases"/>
    <property type="match status" value="1"/>
</dbReference>
<organism evidence="5 6">
    <name type="scientific">Polystyrenella longa</name>
    <dbReference type="NCBI Taxonomy" id="2528007"/>
    <lineage>
        <taxon>Bacteria</taxon>
        <taxon>Pseudomonadati</taxon>
        <taxon>Planctomycetota</taxon>
        <taxon>Planctomycetia</taxon>
        <taxon>Planctomycetales</taxon>
        <taxon>Planctomycetaceae</taxon>
        <taxon>Polystyrenella</taxon>
    </lineage>
</organism>
<evidence type="ECO:0000256" key="3">
    <source>
        <dbReference type="PROSITE-ProRule" id="PRU00529"/>
    </source>
</evidence>
<dbReference type="PROSITE" id="PS00092">
    <property type="entry name" value="N6_MTASE"/>
    <property type="match status" value="1"/>
</dbReference>
<dbReference type="InterPro" id="IPR054170">
    <property type="entry name" value="RlmL_1st"/>
</dbReference>
<dbReference type="PROSITE" id="PS51165">
    <property type="entry name" value="THUMP"/>
    <property type="match status" value="1"/>
</dbReference>
<dbReference type="Pfam" id="PF01170">
    <property type="entry name" value="UPF0020"/>
    <property type="match status" value="1"/>
</dbReference>
<evidence type="ECO:0000313" key="6">
    <source>
        <dbReference type="Proteomes" id="UP000317178"/>
    </source>
</evidence>
<keyword evidence="6" id="KW-1185">Reference proteome</keyword>
<dbReference type="Gene3D" id="3.40.50.150">
    <property type="entry name" value="Vaccinia Virus protein VP39"/>
    <property type="match status" value="1"/>
</dbReference>
<dbReference type="PROSITE" id="PS01261">
    <property type="entry name" value="UPF0020"/>
    <property type="match status" value="1"/>
</dbReference>
<dbReference type="PANTHER" id="PTHR47313:SF1">
    <property type="entry name" value="RIBOSOMAL RNA LARGE SUBUNIT METHYLTRANSFERASE K_L"/>
    <property type="match status" value="1"/>
</dbReference>
<dbReference type="GO" id="GO:0070043">
    <property type="term" value="F:rRNA (guanine-N7-)-methyltransferase activity"/>
    <property type="evidence" value="ECO:0007669"/>
    <property type="project" value="TreeGrafter"/>
</dbReference>
<dbReference type="RefSeq" id="WP_144996101.1">
    <property type="nucleotide sequence ID" value="NZ_CP036281.1"/>
</dbReference>
<dbReference type="Pfam" id="PF22020">
    <property type="entry name" value="RlmL_1st"/>
    <property type="match status" value="1"/>
</dbReference>
<dbReference type="PANTHER" id="PTHR47313">
    <property type="entry name" value="RIBOSOMAL RNA LARGE SUBUNIT METHYLTRANSFERASE K/L"/>
    <property type="match status" value="1"/>
</dbReference>
<reference evidence="5 6" key="1">
    <citation type="submission" date="2019-02" db="EMBL/GenBank/DDBJ databases">
        <title>Deep-cultivation of Planctomycetes and their phenomic and genomic characterization uncovers novel biology.</title>
        <authorList>
            <person name="Wiegand S."/>
            <person name="Jogler M."/>
            <person name="Boedeker C."/>
            <person name="Pinto D."/>
            <person name="Vollmers J."/>
            <person name="Rivas-Marin E."/>
            <person name="Kohn T."/>
            <person name="Peeters S.H."/>
            <person name="Heuer A."/>
            <person name="Rast P."/>
            <person name="Oberbeckmann S."/>
            <person name="Bunk B."/>
            <person name="Jeske O."/>
            <person name="Meyerdierks A."/>
            <person name="Storesund J.E."/>
            <person name="Kallscheuer N."/>
            <person name="Luecker S."/>
            <person name="Lage O.M."/>
            <person name="Pohl T."/>
            <person name="Merkel B.J."/>
            <person name="Hornburger P."/>
            <person name="Mueller R.-W."/>
            <person name="Bruemmer F."/>
            <person name="Labrenz M."/>
            <person name="Spormann A.M."/>
            <person name="Op den Camp H."/>
            <person name="Overmann J."/>
            <person name="Amann R."/>
            <person name="Jetten M.S.M."/>
            <person name="Mascher T."/>
            <person name="Medema M.H."/>
            <person name="Devos D.P."/>
            <person name="Kaster A.-K."/>
            <person name="Ovreas L."/>
            <person name="Rohde M."/>
            <person name="Galperin M.Y."/>
            <person name="Jogler C."/>
        </authorList>
    </citation>
    <scope>NUCLEOTIDE SEQUENCE [LARGE SCALE GENOMIC DNA]</scope>
    <source>
        <strain evidence="5 6">Pla110</strain>
    </source>
</reference>
<evidence type="ECO:0000256" key="2">
    <source>
        <dbReference type="ARBA" id="ARBA00022679"/>
    </source>
</evidence>
<evidence type="ECO:0000256" key="1">
    <source>
        <dbReference type="ARBA" id="ARBA00022603"/>
    </source>
</evidence>
<dbReference type="Proteomes" id="UP000317178">
    <property type="component" value="Chromosome"/>
</dbReference>
<dbReference type="InterPro" id="IPR053943">
    <property type="entry name" value="RlmKL-like_Mtase_CS"/>
</dbReference>
<dbReference type="KEGG" id="plon:Pla110_26030"/>
<dbReference type="Gene3D" id="3.30.2130.30">
    <property type="match status" value="1"/>
</dbReference>
<dbReference type="EC" id="2.1.1.173" evidence="5"/>
<dbReference type="CDD" id="cd11715">
    <property type="entry name" value="THUMP_AdoMetMT"/>
    <property type="match status" value="1"/>
</dbReference>
<feature type="domain" description="THUMP" evidence="4">
    <location>
        <begin position="47"/>
        <end position="157"/>
    </location>
</feature>
<sequence length="387" mass="43749">MSQSSVDLIVLSTFGLEAVVGRELKALGYSDFQTQDGRITFTADLDAICKTNLWLRSADRVLIKMGQFKAFDFGELFDRTTDLPWEKWLPANAEFPVRGKSIKSELHSVPTCQSIVKKAIVKRLQQAYRKDWFPEDGPTYAIEVAIRNDEVILSLDTSGAGLHKRGYRKSMGPSPLKETLAAGLVQLSYWNAERLLVDPFCGTGTILIEAAWIGRNIAPGLGRSFAAERWPIIDRKKWTDARSAAVNAQRHDIAMPRMQGYDNDRRALGMSRLHAQEANVADDIHFQQQEFEDFTNSRKYGCLITNPPYGVRSGEVEEAEEIYRQMGRIFSELDTWSKYVITPHSDFEQLVGSSAGRRRKLYNGNIACTYHQFPGPRPPRTESSETE</sequence>
<dbReference type="OrthoDB" id="9809404at2"/>
<dbReference type="SMART" id="SM00981">
    <property type="entry name" value="THUMP"/>
    <property type="match status" value="1"/>
</dbReference>
<dbReference type="GO" id="GO:0052915">
    <property type="term" value="F:23S rRNA (guanine(2445)-N(2))-methyltransferase activity"/>
    <property type="evidence" value="ECO:0007669"/>
    <property type="project" value="UniProtKB-EC"/>
</dbReference>
<evidence type="ECO:0000313" key="5">
    <source>
        <dbReference type="EMBL" id="QDU80867.1"/>
    </source>
</evidence>
<proteinExistence type="predicted"/>
<evidence type="ECO:0000259" key="4">
    <source>
        <dbReference type="PROSITE" id="PS51165"/>
    </source>
</evidence>
<dbReference type="GO" id="GO:0003723">
    <property type="term" value="F:RNA binding"/>
    <property type="evidence" value="ECO:0007669"/>
    <property type="project" value="UniProtKB-UniRule"/>
</dbReference>
<keyword evidence="1 5" id="KW-0489">Methyltransferase</keyword>
<dbReference type="InterPro" id="IPR029063">
    <property type="entry name" value="SAM-dependent_MTases_sf"/>
</dbReference>
<dbReference type="InterPro" id="IPR002052">
    <property type="entry name" value="DNA_methylase_N6_adenine_CS"/>
</dbReference>
<accession>A0A518CNR7</accession>
<keyword evidence="2 5" id="KW-0808">Transferase</keyword>
<dbReference type="InterPro" id="IPR000241">
    <property type="entry name" value="RlmKL-like_Mtase"/>
</dbReference>
<gene>
    <name evidence="5" type="primary">rlmL</name>
    <name evidence="5" type="ORF">Pla110_26030</name>
</gene>
<name>A0A518CNR7_9PLAN</name>
<keyword evidence="3" id="KW-0694">RNA-binding</keyword>
<dbReference type="InterPro" id="IPR004114">
    <property type="entry name" value="THUMP_dom"/>
</dbReference>
<dbReference type="Pfam" id="PF02926">
    <property type="entry name" value="THUMP"/>
    <property type="match status" value="1"/>
</dbReference>
<dbReference type="AlphaFoldDB" id="A0A518CNR7"/>
<dbReference type="EMBL" id="CP036281">
    <property type="protein sequence ID" value="QDU80867.1"/>
    <property type="molecule type" value="Genomic_DNA"/>
</dbReference>